<evidence type="ECO:0000313" key="2">
    <source>
        <dbReference type="EMBL" id="EEF36882.1"/>
    </source>
</evidence>
<evidence type="ECO:0000313" key="3">
    <source>
        <dbReference type="Proteomes" id="UP000008311"/>
    </source>
</evidence>
<dbReference type="AlphaFoldDB" id="B9SHQ5"/>
<dbReference type="InParanoid" id="B9SHQ5"/>
<dbReference type="Proteomes" id="UP000008311">
    <property type="component" value="Unassembled WGS sequence"/>
</dbReference>
<feature type="compositionally biased region" description="Basic and acidic residues" evidence="1">
    <location>
        <begin position="1"/>
        <end position="23"/>
    </location>
</feature>
<evidence type="ECO:0008006" key="4">
    <source>
        <dbReference type="Google" id="ProtNLM"/>
    </source>
</evidence>
<evidence type="ECO:0000256" key="1">
    <source>
        <dbReference type="SAM" id="MobiDB-lite"/>
    </source>
</evidence>
<protein>
    <recommendedName>
        <fullName evidence="4">Retrotransposon gag domain-containing protein</fullName>
    </recommendedName>
</protein>
<dbReference type="EMBL" id="EQ973965">
    <property type="protein sequence ID" value="EEF36882.1"/>
    <property type="molecule type" value="Genomic_DNA"/>
</dbReference>
<sequence>MEQRIQEIIDERMDLNRAQENNRPEQPIEDEDLGDEYDDEVPHQRQRPNAVDNNRHWESGMRTEIPEFHGSLQAEEFLDWLPTVEEILDFKGVREDKRVPLIATRLRGRAIAWWQQSKLSGWEKIKSLLGRK</sequence>
<reference evidence="3" key="1">
    <citation type="journal article" date="2010" name="Nat. Biotechnol.">
        <title>Draft genome sequence of the oilseed species Ricinus communis.</title>
        <authorList>
            <person name="Chan A.P."/>
            <person name="Crabtree J."/>
            <person name="Zhao Q."/>
            <person name="Lorenzi H."/>
            <person name="Orvis J."/>
            <person name="Puiu D."/>
            <person name="Melake-Berhan A."/>
            <person name="Jones K.M."/>
            <person name="Redman J."/>
            <person name="Chen G."/>
            <person name="Cahoon E.B."/>
            <person name="Gedil M."/>
            <person name="Stanke M."/>
            <person name="Haas B.J."/>
            <person name="Wortman J.R."/>
            <person name="Fraser-Liggett C.M."/>
            <person name="Ravel J."/>
            <person name="Rabinowicz P.D."/>
        </authorList>
    </citation>
    <scope>NUCLEOTIDE SEQUENCE [LARGE SCALE GENOMIC DNA]</scope>
    <source>
        <strain evidence="3">cv. Hale</strain>
    </source>
</reference>
<feature type="compositionally biased region" description="Acidic residues" evidence="1">
    <location>
        <begin position="27"/>
        <end position="39"/>
    </location>
</feature>
<name>B9SHQ5_RICCO</name>
<proteinExistence type="predicted"/>
<gene>
    <name evidence="2" type="ORF">RCOM_0742530</name>
</gene>
<keyword evidence="3" id="KW-1185">Reference proteome</keyword>
<accession>B9SHQ5</accession>
<organism evidence="2 3">
    <name type="scientific">Ricinus communis</name>
    <name type="common">Castor bean</name>
    <dbReference type="NCBI Taxonomy" id="3988"/>
    <lineage>
        <taxon>Eukaryota</taxon>
        <taxon>Viridiplantae</taxon>
        <taxon>Streptophyta</taxon>
        <taxon>Embryophyta</taxon>
        <taxon>Tracheophyta</taxon>
        <taxon>Spermatophyta</taxon>
        <taxon>Magnoliopsida</taxon>
        <taxon>eudicotyledons</taxon>
        <taxon>Gunneridae</taxon>
        <taxon>Pentapetalae</taxon>
        <taxon>rosids</taxon>
        <taxon>fabids</taxon>
        <taxon>Malpighiales</taxon>
        <taxon>Euphorbiaceae</taxon>
        <taxon>Acalyphoideae</taxon>
        <taxon>Acalypheae</taxon>
        <taxon>Ricinus</taxon>
    </lineage>
</organism>
<feature type="region of interest" description="Disordered" evidence="1">
    <location>
        <begin position="1"/>
        <end position="57"/>
    </location>
</feature>